<dbReference type="EMBL" id="KL367474">
    <property type="protein sequence ID" value="KFD73190.1"/>
    <property type="molecule type" value="Genomic_DNA"/>
</dbReference>
<dbReference type="AlphaFoldDB" id="A0A085MAL0"/>
<dbReference type="EMBL" id="KL363209">
    <property type="protein sequence ID" value="KFD54256.1"/>
    <property type="molecule type" value="Genomic_DNA"/>
</dbReference>
<keyword evidence="3" id="KW-1185">Reference proteome</keyword>
<evidence type="ECO:0000313" key="1">
    <source>
        <dbReference type="EMBL" id="KFD54256.1"/>
    </source>
</evidence>
<name>A0A085MAL0_9BILA</name>
<reference evidence="1 3" key="1">
    <citation type="journal article" date="2014" name="Nat. Genet.">
        <title>Genome and transcriptome of the porcine whipworm Trichuris suis.</title>
        <authorList>
            <person name="Jex A.R."/>
            <person name="Nejsum P."/>
            <person name="Schwarz E.M."/>
            <person name="Hu L."/>
            <person name="Young N.D."/>
            <person name="Hall R.S."/>
            <person name="Korhonen P.K."/>
            <person name="Liao S."/>
            <person name="Thamsborg S."/>
            <person name="Xia J."/>
            <person name="Xu P."/>
            <person name="Wang S."/>
            <person name="Scheerlinck J.P."/>
            <person name="Hofmann A."/>
            <person name="Sternberg P.W."/>
            <person name="Wang J."/>
            <person name="Gasser R.B."/>
        </authorList>
    </citation>
    <scope>NUCLEOTIDE SEQUENCE [LARGE SCALE GENOMIC DNA]</scope>
    <source>
        <strain evidence="2">DCEP-RM93F</strain>
        <strain evidence="1">DCEP-RM93M</strain>
    </source>
</reference>
<dbReference type="Proteomes" id="UP000030758">
    <property type="component" value="Unassembled WGS sequence"/>
</dbReference>
<dbReference type="Proteomes" id="UP000030764">
    <property type="component" value="Unassembled WGS sequence"/>
</dbReference>
<gene>
    <name evidence="1" type="ORF">M513_04798</name>
    <name evidence="2" type="ORF">M514_04798</name>
</gene>
<accession>A0A085MAL0</accession>
<protein>
    <submittedName>
        <fullName evidence="1">Uncharacterized protein</fullName>
    </submittedName>
</protein>
<proteinExistence type="predicted"/>
<evidence type="ECO:0000313" key="3">
    <source>
        <dbReference type="Proteomes" id="UP000030764"/>
    </source>
</evidence>
<evidence type="ECO:0000313" key="2">
    <source>
        <dbReference type="EMBL" id="KFD73190.1"/>
    </source>
</evidence>
<sequence>MAGVNQTGQRNNKRVVHVRMGLKASLLWQSGRLFCCSDYFFAYWTALSSQLLFYNLLVEYLNKQQFVGSWLMEKHESLTISMSGARFSDLLRLRESAFVTEGNFCFPFKLVSERLIECGAISYASETFVESNGSLALPLRETSTVY</sequence>
<organism evidence="1 3">
    <name type="scientific">Trichuris suis</name>
    <name type="common">pig whipworm</name>
    <dbReference type="NCBI Taxonomy" id="68888"/>
    <lineage>
        <taxon>Eukaryota</taxon>
        <taxon>Metazoa</taxon>
        <taxon>Ecdysozoa</taxon>
        <taxon>Nematoda</taxon>
        <taxon>Enoplea</taxon>
        <taxon>Dorylaimia</taxon>
        <taxon>Trichinellida</taxon>
        <taxon>Trichuridae</taxon>
        <taxon>Trichuris</taxon>
    </lineage>
</organism>